<reference evidence="1" key="2">
    <citation type="submission" date="2020-07" db="EMBL/GenBank/DDBJ databases">
        <authorList>
            <person name="Vera ALvarez R."/>
            <person name="Arias-Moreno D.M."/>
            <person name="Jimenez-Jacinto V."/>
            <person name="Jimenez-Bremont J.F."/>
            <person name="Swaminathan K."/>
            <person name="Moose S.P."/>
            <person name="Guerrero-Gonzalez M.L."/>
            <person name="Marino-Ramirez L."/>
            <person name="Landsman D."/>
            <person name="Rodriguez-Kessler M."/>
            <person name="Delgado-Sanchez P."/>
        </authorList>
    </citation>
    <scope>NUCLEOTIDE SEQUENCE</scope>
    <source>
        <tissue evidence="1">Cladode</tissue>
    </source>
</reference>
<protein>
    <submittedName>
        <fullName evidence="1">Uncharacterized protein</fullName>
    </submittedName>
</protein>
<dbReference type="AlphaFoldDB" id="A0A7C9EIL5"/>
<name>A0A7C9EIL5_OPUST</name>
<evidence type="ECO:0000313" key="1">
    <source>
        <dbReference type="EMBL" id="MBA4663108.1"/>
    </source>
</evidence>
<dbReference type="EMBL" id="GISG01219342">
    <property type="protein sequence ID" value="MBA4663110.1"/>
    <property type="molecule type" value="Transcribed_RNA"/>
</dbReference>
<reference evidence="1" key="1">
    <citation type="journal article" date="2013" name="J. Plant Res.">
        <title>Effect of fungi and light on seed germination of three Opuntia species from semiarid lands of central Mexico.</title>
        <authorList>
            <person name="Delgado-Sanchez P."/>
            <person name="Jimenez-Bremont J.F."/>
            <person name="Guerrero-Gonzalez Mde L."/>
            <person name="Flores J."/>
        </authorList>
    </citation>
    <scope>NUCLEOTIDE SEQUENCE</scope>
    <source>
        <tissue evidence="1">Cladode</tissue>
    </source>
</reference>
<dbReference type="EMBL" id="GISG01219340">
    <property type="protein sequence ID" value="MBA4663108.1"/>
    <property type="molecule type" value="Transcribed_RNA"/>
</dbReference>
<organism evidence="1">
    <name type="scientific">Opuntia streptacantha</name>
    <name type="common">Prickly pear cactus</name>
    <name type="synonym">Opuntia cardona</name>
    <dbReference type="NCBI Taxonomy" id="393608"/>
    <lineage>
        <taxon>Eukaryota</taxon>
        <taxon>Viridiplantae</taxon>
        <taxon>Streptophyta</taxon>
        <taxon>Embryophyta</taxon>
        <taxon>Tracheophyta</taxon>
        <taxon>Spermatophyta</taxon>
        <taxon>Magnoliopsida</taxon>
        <taxon>eudicotyledons</taxon>
        <taxon>Gunneridae</taxon>
        <taxon>Pentapetalae</taxon>
        <taxon>Caryophyllales</taxon>
        <taxon>Cactineae</taxon>
        <taxon>Cactaceae</taxon>
        <taxon>Opuntioideae</taxon>
        <taxon>Opuntia</taxon>
    </lineage>
</organism>
<proteinExistence type="predicted"/>
<accession>A0A7C9EIL5</accession>
<sequence>MTIASRSAACAEVFQGKLQYTPASVSLTKSYVHSFQQKSCKTKAHFSSSSSSPRRGNLTVVIATQTIRINAIHYRFHAEVCKKAHQSTQQKISTKFGQCCGNMKPP</sequence>